<evidence type="ECO:0008006" key="4">
    <source>
        <dbReference type="Google" id="ProtNLM"/>
    </source>
</evidence>
<organism evidence="2 3">
    <name type="scientific">Burkholderia mallei</name>
    <name type="common">Pseudomonas mallei</name>
    <dbReference type="NCBI Taxonomy" id="13373"/>
    <lineage>
        <taxon>Bacteria</taxon>
        <taxon>Pseudomonadati</taxon>
        <taxon>Pseudomonadota</taxon>
        <taxon>Betaproteobacteria</taxon>
        <taxon>Burkholderiales</taxon>
        <taxon>Burkholderiaceae</taxon>
        <taxon>Burkholderia</taxon>
        <taxon>pseudomallei group</taxon>
    </lineage>
</organism>
<dbReference type="KEGG" id="bmai:DM57_08090"/>
<dbReference type="EMBL" id="RKJW01000001">
    <property type="protein sequence ID" value="RPA29466.1"/>
    <property type="molecule type" value="Genomic_DNA"/>
</dbReference>
<reference evidence="3" key="1">
    <citation type="submission" date="2018-10" db="EMBL/GenBank/DDBJ databases">
        <title>FDA dAtabase for Regulatory Grade micrObial Sequences (FDA-ARGOS): Supporting development and validation of Infectious Disease Dx tests.</title>
        <authorList>
            <person name="Minogue T."/>
            <person name="Wolcott M."/>
            <person name="Wasieloski L."/>
            <person name="Aguilar W."/>
            <person name="Moore D."/>
            <person name="Jaissle J."/>
            <person name="Tallon L."/>
            <person name="Sadzewicz L."/>
            <person name="Zhao X."/>
            <person name="Vavikolanu K."/>
            <person name="Mehta A."/>
            <person name="Aluvathingal J."/>
            <person name="Nadendla S."/>
            <person name="Yan Y."/>
            <person name="Sichtig H."/>
        </authorList>
    </citation>
    <scope>NUCLEOTIDE SEQUENCE [LARGE SCALE GENOMIC DNA]</scope>
    <source>
        <strain evidence="3">FDAARGOS_588</strain>
    </source>
</reference>
<dbReference type="AlphaFoldDB" id="A0AAX1XD67"/>
<evidence type="ECO:0000256" key="1">
    <source>
        <dbReference type="SAM" id="MobiDB-lite"/>
    </source>
</evidence>
<feature type="region of interest" description="Disordered" evidence="1">
    <location>
        <begin position="1"/>
        <end position="24"/>
    </location>
</feature>
<proteinExistence type="predicted"/>
<feature type="compositionally biased region" description="Basic residues" evidence="1">
    <location>
        <begin position="7"/>
        <end position="24"/>
    </location>
</feature>
<evidence type="ECO:0000313" key="2">
    <source>
        <dbReference type="EMBL" id="RPA29466.1"/>
    </source>
</evidence>
<comment type="caution">
    <text evidence="2">The sequence shown here is derived from an EMBL/GenBank/DDBJ whole genome shotgun (WGS) entry which is preliminary data.</text>
</comment>
<evidence type="ECO:0000313" key="3">
    <source>
        <dbReference type="Proteomes" id="UP000269379"/>
    </source>
</evidence>
<accession>A0AAX1XD67</accession>
<dbReference type="Proteomes" id="UP000269379">
    <property type="component" value="Unassembled WGS sequence"/>
</dbReference>
<protein>
    <recommendedName>
        <fullName evidence="4">Lipoprotein</fullName>
    </recommendedName>
</protein>
<gene>
    <name evidence="2" type="ORF">EGT70_07945</name>
</gene>
<name>A0AAX1XD67_BURML</name>
<sequence length="59" mass="5962">MRDTKARRYGNARAARPRREARRGRAAAFGAQAGAQACAASIGSPMQAAGCIASARGGG</sequence>